<dbReference type="InterPro" id="IPR014001">
    <property type="entry name" value="Helicase_ATP-bd"/>
</dbReference>
<evidence type="ECO:0000313" key="5">
    <source>
        <dbReference type="EMBL" id="GDY56602.1"/>
    </source>
</evidence>
<dbReference type="PROSITE" id="PS51192">
    <property type="entry name" value="HELICASE_ATP_BIND_1"/>
    <property type="match status" value="1"/>
</dbReference>
<evidence type="ECO:0000256" key="2">
    <source>
        <dbReference type="ARBA" id="ARBA00022840"/>
    </source>
</evidence>
<dbReference type="AlphaFoldDB" id="A0A4D4L613"/>
<dbReference type="GO" id="GO:0003677">
    <property type="term" value="F:DNA binding"/>
    <property type="evidence" value="ECO:0007669"/>
    <property type="project" value="TreeGrafter"/>
</dbReference>
<sequence length="745" mass="81068">MSRIDDLAPGLVHHIVNTLGWPGLRPLQEEAIAPLLAGEDAVLLAPTAGGKTEAASFPLLSKMAAERWSGTSVLYVCPLKALLNNLLPRLETYTAWLGRSAALWHGDIKDTGRKKILTGRPDVLLTTPESLEAMLVSANVDHYAFFAGLRAIVVDEVHAFAGDDRGWHLLAVLERLQRVVGHPVQRIGLSATVGNPRELLQWLQGSGAGERPGRVVAPYLVETRSASDRSSGPPPGDVQLDYVGSADNAARVIATLHRGEKRLVFCESRRLVEELGEKLRAKGVTTFLSHASLSVDERRRAEEAFAEARDCVIVSTSTLELGIDVGDLDRVIQIDAPATVASFLQRLGRTGRRSGTSRNCLFLALSEEGLLAAAALLLQWSRGWVEPVVAPPEPRHIVAQQMLALCLQEKQVGDQLWKEWWSGLGLFGQSAEPIVRHLVDEGYLDQDGGMLFIGPEAERRFGHRHFMNLTAVFTAAPEFTVLNGLSEIGRTDPSLLTEDVQGPRRLLLAGRSWQVTYIDWHRRRCFVEPVDGGGKAKWGGLGFVRATSYELTRAARDVLLGTEPQVRLTGRAVNCLAEARERFLEYVHPGGGTLIARRSDHDVRWWTWAGHRANATLAATLSTVTDPAQRINDCWIRLRGDLTPQMWKQTVADAADRLCLPTVHEQALKGLKFSTALPRRLAEATLAARLADLKGAAAVLKAPIRFTSALTGKVGRVGGSGGWMAGDVRATAGGVGWLSLSVCAG</sequence>
<comment type="caution">
    <text evidence="5">The sequence shown here is derived from an EMBL/GenBank/DDBJ whole genome shotgun (WGS) entry which is preliminary data.</text>
</comment>
<dbReference type="InterPro" id="IPR052511">
    <property type="entry name" value="ATP-dep_Helicase"/>
</dbReference>
<dbReference type="GO" id="GO:0016887">
    <property type="term" value="F:ATP hydrolysis activity"/>
    <property type="evidence" value="ECO:0007669"/>
    <property type="project" value="TreeGrafter"/>
</dbReference>
<dbReference type="GO" id="GO:0005524">
    <property type="term" value="F:ATP binding"/>
    <property type="evidence" value="ECO:0007669"/>
    <property type="project" value="UniProtKB-KW"/>
</dbReference>
<protein>
    <submittedName>
        <fullName evidence="5">ATP-dependent helicase</fullName>
    </submittedName>
</protein>
<dbReference type="PROSITE" id="PS51194">
    <property type="entry name" value="HELICASE_CTER"/>
    <property type="match status" value="1"/>
</dbReference>
<dbReference type="Proteomes" id="UP000301309">
    <property type="component" value="Unassembled WGS sequence"/>
</dbReference>
<reference evidence="5 6" key="1">
    <citation type="journal article" date="2020" name="Int. J. Syst. Evol. Microbiol.">
        <title>Reclassification of Streptomyces castelarensis and Streptomyces sporoclivatus as later heterotypic synonyms of Streptomyces antimycoticus.</title>
        <authorList>
            <person name="Komaki H."/>
            <person name="Tamura T."/>
        </authorList>
    </citation>
    <scope>NUCLEOTIDE SEQUENCE [LARGE SCALE GENOMIC DNA]</scope>
    <source>
        <strain evidence="5 6">NBRC 13459</strain>
    </source>
</reference>
<keyword evidence="1" id="KW-0547">Nucleotide-binding</keyword>
<dbReference type="SMART" id="SM00487">
    <property type="entry name" value="DEXDc"/>
    <property type="match status" value="1"/>
</dbReference>
<proteinExistence type="predicted"/>
<evidence type="ECO:0000259" key="4">
    <source>
        <dbReference type="PROSITE" id="PS51194"/>
    </source>
</evidence>
<dbReference type="SUPFAM" id="SSF52540">
    <property type="entry name" value="P-loop containing nucleoside triphosphate hydrolases"/>
    <property type="match status" value="1"/>
</dbReference>
<name>A0A4D4L613_STRVO</name>
<dbReference type="SMART" id="SM00490">
    <property type="entry name" value="HELICc"/>
    <property type="match status" value="1"/>
</dbReference>
<gene>
    <name evidence="5" type="ORF">SVIO_072250</name>
</gene>
<dbReference type="Pfam" id="PF00270">
    <property type="entry name" value="DEAD"/>
    <property type="match status" value="1"/>
</dbReference>
<dbReference type="InterPro" id="IPR001650">
    <property type="entry name" value="Helicase_C-like"/>
</dbReference>
<keyword evidence="2" id="KW-0067">ATP-binding</keyword>
<keyword evidence="5" id="KW-0378">Hydrolase</keyword>
<dbReference type="InterPro" id="IPR027417">
    <property type="entry name" value="P-loop_NTPase"/>
</dbReference>
<dbReference type="Gene3D" id="3.40.50.300">
    <property type="entry name" value="P-loop containing nucleotide triphosphate hydrolases"/>
    <property type="match status" value="2"/>
</dbReference>
<evidence type="ECO:0000313" key="6">
    <source>
        <dbReference type="Proteomes" id="UP000301309"/>
    </source>
</evidence>
<dbReference type="EMBL" id="BJHW01000001">
    <property type="protein sequence ID" value="GDY56602.1"/>
    <property type="molecule type" value="Genomic_DNA"/>
</dbReference>
<dbReference type="InterPro" id="IPR011545">
    <property type="entry name" value="DEAD/DEAH_box_helicase_dom"/>
</dbReference>
<dbReference type="PANTHER" id="PTHR47962">
    <property type="entry name" value="ATP-DEPENDENT HELICASE LHR-RELATED-RELATED"/>
    <property type="match status" value="1"/>
</dbReference>
<dbReference type="Pfam" id="PF00271">
    <property type="entry name" value="Helicase_C"/>
    <property type="match status" value="1"/>
</dbReference>
<accession>A0A4D4L613</accession>
<evidence type="ECO:0000256" key="1">
    <source>
        <dbReference type="ARBA" id="ARBA00022741"/>
    </source>
</evidence>
<keyword evidence="5" id="KW-0347">Helicase</keyword>
<dbReference type="PANTHER" id="PTHR47962:SF5">
    <property type="entry name" value="ATP-DEPENDENT HELICASE LHR-RELATED"/>
    <property type="match status" value="1"/>
</dbReference>
<keyword evidence="6" id="KW-1185">Reference proteome</keyword>
<dbReference type="RefSeq" id="WP_137979545.1">
    <property type="nucleotide sequence ID" value="NZ_BAAASO010000002.1"/>
</dbReference>
<organism evidence="5 6">
    <name type="scientific">Streptomyces violaceusniger</name>
    <dbReference type="NCBI Taxonomy" id="68280"/>
    <lineage>
        <taxon>Bacteria</taxon>
        <taxon>Bacillati</taxon>
        <taxon>Actinomycetota</taxon>
        <taxon>Actinomycetes</taxon>
        <taxon>Kitasatosporales</taxon>
        <taxon>Streptomycetaceae</taxon>
        <taxon>Streptomyces</taxon>
        <taxon>Streptomyces violaceusniger group</taxon>
    </lineage>
</organism>
<evidence type="ECO:0000259" key="3">
    <source>
        <dbReference type="PROSITE" id="PS51192"/>
    </source>
</evidence>
<dbReference type="GO" id="GO:0004386">
    <property type="term" value="F:helicase activity"/>
    <property type="evidence" value="ECO:0007669"/>
    <property type="project" value="UniProtKB-KW"/>
</dbReference>
<dbReference type="OrthoDB" id="9815222at2"/>
<feature type="domain" description="Helicase C-terminal" evidence="4">
    <location>
        <begin position="248"/>
        <end position="396"/>
    </location>
</feature>
<feature type="domain" description="Helicase ATP-binding" evidence="3">
    <location>
        <begin position="32"/>
        <end position="211"/>
    </location>
</feature>